<name>A0A1D6NC91_MAIZE</name>
<proteinExistence type="predicted"/>
<reference evidence="1" key="1">
    <citation type="submission" date="2015-12" db="EMBL/GenBank/DDBJ databases">
        <title>Update maize B73 reference genome by single molecule sequencing technologies.</title>
        <authorList>
            <consortium name="Maize Genome Sequencing Project"/>
            <person name="Ware D."/>
        </authorList>
    </citation>
    <scope>NUCLEOTIDE SEQUENCE [LARGE SCALE GENOMIC DNA]</scope>
    <source>
        <tissue evidence="1">Seedling</tissue>
    </source>
</reference>
<accession>A0A1D6NC91</accession>
<gene>
    <name evidence="1" type="ORF">ZEAMMB73_Zm00001d043466</name>
</gene>
<dbReference type="AlphaFoldDB" id="A0A1D6NC91"/>
<organism evidence="1">
    <name type="scientific">Zea mays</name>
    <name type="common">Maize</name>
    <dbReference type="NCBI Taxonomy" id="4577"/>
    <lineage>
        <taxon>Eukaryota</taxon>
        <taxon>Viridiplantae</taxon>
        <taxon>Streptophyta</taxon>
        <taxon>Embryophyta</taxon>
        <taxon>Tracheophyta</taxon>
        <taxon>Spermatophyta</taxon>
        <taxon>Magnoliopsida</taxon>
        <taxon>Liliopsida</taxon>
        <taxon>Poales</taxon>
        <taxon>Poaceae</taxon>
        <taxon>PACMAD clade</taxon>
        <taxon>Panicoideae</taxon>
        <taxon>Andropogonodae</taxon>
        <taxon>Andropogoneae</taxon>
        <taxon>Tripsacinae</taxon>
        <taxon>Zea</taxon>
    </lineage>
</organism>
<sequence>MDPLLPLFPMWFSSLPCLFFLPIFPCSVGPSPRK</sequence>
<dbReference type="EMBL" id="CM007649">
    <property type="protein sequence ID" value="ONM38130.1"/>
    <property type="molecule type" value="Genomic_DNA"/>
</dbReference>
<protein>
    <submittedName>
        <fullName evidence="1">Late embryogenesis abundant protein</fullName>
    </submittedName>
</protein>
<evidence type="ECO:0000313" key="1">
    <source>
        <dbReference type="EMBL" id="ONM38130.1"/>
    </source>
</evidence>